<evidence type="ECO:0000313" key="1">
    <source>
        <dbReference type="EMBL" id="CAI9535043.1"/>
    </source>
</evidence>
<accession>A0ABN9AMN4</accession>
<gene>
    <name evidence="1" type="ORF">SPARVUS_LOCUS776177</name>
</gene>
<organism evidence="1 2">
    <name type="scientific">Staurois parvus</name>
    <dbReference type="NCBI Taxonomy" id="386267"/>
    <lineage>
        <taxon>Eukaryota</taxon>
        <taxon>Metazoa</taxon>
        <taxon>Chordata</taxon>
        <taxon>Craniata</taxon>
        <taxon>Vertebrata</taxon>
        <taxon>Euteleostomi</taxon>
        <taxon>Amphibia</taxon>
        <taxon>Batrachia</taxon>
        <taxon>Anura</taxon>
        <taxon>Neobatrachia</taxon>
        <taxon>Ranoidea</taxon>
        <taxon>Ranidae</taxon>
        <taxon>Staurois</taxon>
    </lineage>
</organism>
<dbReference type="Proteomes" id="UP001162483">
    <property type="component" value="Unassembled WGS sequence"/>
</dbReference>
<dbReference type="EMBL" id="CATNWA010000238">
    <property type="protein sequence ID" value="CAI9535043.1"/>
    <property type="molecule type" value="Genomic_DNA"/>
</dbReference>
<name>A0ABN9AMN4_9NEOB</name>
<reference evidence="1" key="1">
    <citation type="submission" date="2023-05" db="EMBL/GenBank/DDBJ databases">
        <authorList>
            <person name="Stuckert A."/>
        </authorList>
    </citation>
    <scope>NUCLEOTIDE SEQUENCE</scope>
</reference>
<keyword evidence="2" id="KW-1185">Reference proteome</keyword>
<protein>
    <submittedName>
        <fullName evidence="1">Uncharacterized protein</fullName>
    </submittedName>
</protein>
<comment type="caution">
    <text evidence="1">The sequence shown here is derived from an EMBL/GenBank/DDBJ whole genome shotgun (WGS) entry which is preliminary data.</text>
</comment>
<evidence type="ECO:0000313" key="2">
    <source>
        <dbReference type="Proteomes" id="UP001162483"/>
    </source>
</evidence>
<sequence>MQPFACFYPTLGAFPPPPPHCQQPWGTIPTDTNDGACFLLLTPMMGHYSSH</sequence>
<proteinExistence type="predicted"/>